<gene>
    <name evidence="3" type="ORF">LZZ85_02080</name>
</gene>
<dbReference type="Proteomes" id="UP001165367">
    <property type="component" value="Unassembled WGS sequence"/>
</dbReference>
<proteinExistence type="inferred from homology"/>
<dbReference type="EMBL" id="JAKLTR010000001">
    <property type="protein sequence ID" value="MCG2613041.1"/>
    <property type="molecule type" value="Genomic_DNA"/>
</dbReference>
<dbReference type="RefSeq" id="WP_237868266.1">
    <property type="nucleotide sequence ID" value="NZ_JAKLTR010000001.1"/>
</dbReference>
<dbReference type="PROSITE" id="PS51353">
    <property type="entry name" value="ARSC"/>
    <property type="match status" value="1"/>
</dbReference>
<sequence length="123" mass="14050">MKKMYHLATCTTCQAIIKETGVDKLAAADRIKMQDIKTEKITAGQLEEMKKMSGTYEALFSRRAMKYKELGLKEKSLSEKDYRDYILDEYTFLKRPVTILDNQIFIGNDKKTVAALKAAVSDI</sequence>
<comment type="caution">
    <text evidence="3">The sequence shown here is derived from an EMBL/GenBank/DDBJ whole genome shotgun (WGS) entry which is preliminary data.</text>
</comment>
<protein>
    <submittedName>
        <fullName evidence="3">Arsenate reductase</fullName>
    </submittedName>
</protein>
<dbReference type="PANTHER" id="PTHR30041:SF8">
    <property type="entry name" value="PROTEIN YFFB"/>
    <property type="match status" value="1"/>
</dbReference>
<dbReference type="PANTHER" id="PTHR30041">
    <property type="entry name" value="ARSENATE REDUCTASE"/>
    <property type="match status" value="1"/>
</dbReference>
<dbReference type="Pfam" id="PF03960">
    <property type="entry name" value="ArsC"/>
    <property type="match status" value="1"/>
</dbReference>
<evidence type="ECO:0000256" key="2">
    <source>
        <dbReference type="PROSITE-ProRule" id="PRU01282"/>
    </source>
</evidence>
<dbReference type="InterPro" id="IPR006660">
    <property type="entry name" value="Arsenate_reductase-like"/>
</dbReference>
<reference evidence="3" key="1">
    <citation type="submission" date="2022-01" db="EMBL/GenBank/DDBJ databases">
        <authorList>
            <person name="Jo J.-H."/>
            <person name="Im W.-T."/>
        </authorList>
    </citation>
    <scope>NUCLEOTIDE SEQUENCE</scope>
    <source>
        <strain evidence="3">NA20</strain>
    </source>
</reference>
<evidence type="ECO:0000256" key="1">
    <source>
        <dbReference type="ARBA" id="ARBA00007198"/>
    </source>
</evidence>
<organism evidence="3 4">
    <name type="scientific">Terrimonas ginsenosidimutans</name>
    <dbReference type="NCBI Taxonomy" id="2908004"/>
    <lineage>
        <taxon>Bacteria</taxon>
        <taxon>Pseudomonadati</taxon>
        <taxon>Bacteroidota</taxon>
        <taxon>Chitinophagia</taxon>
        <taxon>Chitinophagales</taxon>
        <taxon>Chitinophagaceae</taxon>
        <taxon>Terrimonas</taxon>
    </lineage>
</organism>
<evidence type="ECO:0000313" key="4">
    <source>
        <dbReference type="Proteomes" id="UP001165367"/>
    </source>
</evidence>
<dbReference type="Gene3D" id="3.40.30.10">
    <property type="entry name" value="Glutaredoxin"/>
    <property type="match status" value="1"/>
</dbReference>
<evidence type="ECO:0000313" key="3">
    <source>
        <dbReference type="EMBL" id="MCG2613041.1"/>
    </source>
</evidence>
<accession>A0ABS9KL45</accession>
<keyword evidence="4" id="KW-1185">Reference proteome</keyword>
<dbReference type="SUPFAM" id="SSF52833">
    <property type="entry name" value="Thioredoxin-like"/>
    <property type="match status" value="1"/>
</dbReference>
<name>A0ABS9KL45_9BACT</name>
<comment type="similarity">
    <text evidence="1 2">Belongs to the ArsC family.</text>
</comment>
<dbReference type="InterPro" id="IPR036249">
    <property type="entry name" value="Thioredoxin-like_sf"/>
</dbReference>